<keyword evidence="7" id="KW-1185">Reference proteome</keyword>
<dbReference type="Gene3D" id="2.30.30.40">
    <property type="entry name" value="SH3 Domains"/>
    <property type="match status" value="1"/>
</dbReference>
<feature type="region of interest" description="Disordered" evidence="4">
    <location>
        <begin position="795"/>
        <end position="820"/>
    </location>
</feature>
<dbReference type="SUPFAM" id="SSF54236">
    <property type="entry name" value="Ubiquitin-like"/>
    <property type="match status" value="1"/>
</dbReference>
<organism evidence="6 7">
    <name type="scientific">Podila minutissima</name>
    <dbReference type="NCBI Taxonomy" id="64525"/>
    <lineage>
        <taxon>Eukaryota</taxon>
        <taxon>Fungi</taxon>
        <taxon>Fungi incertae sedis</taxon>
        <taxon>Mucoromycota</taxon>
        <taxon>Mortierellomycotina</taxon>
        <taxon>Mortierellomycetes</taxon>
        <taxon>Mortierellales</taxon>
        <taxon>Mortierellaceae</taxon>
        <taxon>Podila</taxon>
    </lineage>
</organism>
<feature type="compositionally biased region" description="Low complexity" evidence="4">
    <location>
        <begin position="10"/>
        <end position="27"/>
    </location>
</feature>
<feature type="domain" description="SH3" evidence="5">
    <location>
        <begin position="196"/>
        <end position="257"/>
    </location>
</feature>
<feature type="compositionally biased region" description="Polar residues" evidence="4">
    <location>
        <begin position="1249"/>
        <end position="1260"/>
    </location>
</feature>
<dbReference type="InterPro" id="IPR036028">
    <property type="entry name" value="SH3-like_dom_sf"/>
</dbReference>
<evidence type="ECO:0000256" key="2">
    <source>
        <dbReference type="PROSITE-ProRule" id="PRU00192"/>
    </source>
</evidence>
<feature type="compositionally biased region" description="Polar residues" evidence="4">
    <location>
        <begin position="1745"/>
        <end position="1754"/>
    </location>
</feature>
<evidence type="ECO:0000313" key="7">
    <source>
        <dbReference type="Proteomes" id="UP000696485"/>
    </source>
</evidence>
<dbReference type="PANTHER" id="PTHR47775:SF1">
    <property type="entry name" value="BUD SITE SELECTION PROTEIN 14"/>
    <property type="match status" value="1"/>
</dbReference>
<feature type="compositionally biased region" description="Low complexity" evidence="4">
    <location>
        <begin position="1396"/>
        <end position="1408"/>
    </location>
</feature>
<dbReference type="PROSITE" id="PS50002">
    <property type="entry name" value="SH3"/>
    <property type="match status" value="1"/>
</dbReference>
<feature type="region of interest" description="Disordered" evidence="4">
    <location>
        <begin position="1348"/>
        <end position="1373"/>
    </location>
</feature>
<dbReference type="EMBL" id="JAAAUY010000334">
    <property type="protein sequence ID" value="KAF9331276.1"/>
    <property type="molecule type" value="Genomic_DNA"/>
</dbReference>
<evidence type="ECO:0000259" key="5">
    <source>
        <dbReference type="PROSITE" id="PS50002"/>
    </source>
</evidence>
<dbReference type="InterPro" id="IPR001452">
    <property type="entry name" value="SH3_domain"/>
</dbReference>
<feature type="compositionally biased region" description="Low complexity" evidence="4">
    <location>
        <begin position="1134"/>
        <end position="1148"/>
    </location>
</feature>
<feature type="compositionally biased region" description="Acidic residues" evidence="4">
    <location>
        <begin position="46"/>
        <end position="59"/>
    </location>
</feature>
<dbReference type="GO" id="GO:0007165">
    <property type="term" value="P:signal transduction"/>
    <property type="evidence" value="ECO:0007669"/>
    <property type="project" value="InterPro"/>
</dbReference>
<feature type="compositionally biased region" description="Acidic residues" evidence="4">
    <location>
        <begin position="433"/>
        <end position="447"/>
    </location>
</feature>
<dbReference type="PANTHER" id="PTHR47775">
    <property type="entry name" value="BUD SITE SELECTION PROTEIN 14"/>
    <property type="match status" value="1"/>
</dbReference>
<feature type="compositionally biased region" description="Polar residues" evidence="4">
    <location>
        <begin position="1463"/>
        <end position="1479"/>
    </location>
</feature>
<feature type="region of interest" description="Disordered" evidence="4">
    <location>
        <begin position="112"/>
        <end position="191"/>
    </location>
</feature>
<feature type="compositionally biased region" description="Low complexity" evidence="4">
    <location>
        <begin position="1669"/>
        <end position="1686"/>
    </location>
</feature>
<evidence type="ECO:0000256" key="4">
    <source>
        <dbReference type="SAM" id="MobiDB-lite"/>
    </source>
</evidence>
<feature type="compositionally biased region" description="Basic and acidic residues" evidence="4">
    <location>
        <begin position="64"/>
        <end position="83"/>
    </location>
</feature>
<reference evidence="6" key="1">
    <citation type="journal article" date="2020" name="Fungal Divers.">
        <title>Resolving the Mortierellaceae phylogeny through synthesis of multi-gene phylogenetics and phylogenomics.</title>
        <authorList>
            <person name="Vandepol N."/>
            <person name="Liber J."/>
            <person name="Desiro A."/>
            <person name="Na H."/>
            <person name="Kennedy M."/>
            <person name="Barry K."/>
            <person name="Grigoriev I.V."/>
            <person name="Miller A.N."/>
            <person name="O'Donnell K."/>
            <person name="Stajich J.E."/>
            <person name="Bonito G."/>
        </authorList>
    </citation>
    <scope>NUCLEOTIDE SEQUENCE</scope>
    <source>
        <strain evidence="6">NVP1</strain>
    </source>
</reference>
<evidence type="ECO:0000256" key="1">
    <source>
        <dbReference type="ARBA" id="ARBA00022443"/>
    </source>
</evidence>
<feature type="compositionally biased region" description="Polar residues" evidence="4">
    <location>
        <begin position="806"/>
        <end position="820"/>
    </location>
</feature>
<protein>
    <recommendedName>
        <fullName evidence="5">SH3 domain-containing protein</fullName>
    </recommendedName>
</protein>
<accession>A0A9P5SNW4</accession>
<feature type="compositionally biased region" description="Polar residues" evidence="4">
    <location>
        <begin position="1267"/>
        <end position="1279"/>
    </location>
</feature>
<dbReference type="SMART" id="SM00326">
    <property type="entry name" value="SH3"/>
    <property type="match status" value="1"/>
</dbReference>
<feature type="compositionally biased region" description="Basic and acidic residues" evidence="4">
    <location>
        <begin position="1216"/>
        <end position="1227"/>
    </location>
</feature>
<dbReference type="Proteomes" id="UP000696485">
    <property type="component" value="Unassembled WGS sequence"/>
</dbReference>
<dbReference type="GO" id="GO:0051286">
    <property type="term" value="C:cell tip"/>
    <property type="evidence" value="ECO:0007669"/>
    <property type="project" value="TreeGrafter"/>
</dbReference>
<feature type="region of interest" description="Disordered" evidence="4">
    <location>
        <begin position="1505"/>
        <end position="1607"/>
    </location>
</feature>
<feature type="region of interest" description="Disordered" evidence="4">
    <location>
        <begin position="1389"/>
        <end position="1410"/>
    </location>
</feature>
<feature type="compositionally biased region" description="Acidic residues" evidence="4">
    <location>
        <begin position="1348"/>
        <end position="1362"/>
    </location>
</feature>
<feature type="coiled-coil region" evidence="3">
    <location>
        <begin position="612"/>
        <end position="639"/>
    </location>
</feature>
<feature type="compositionally biased region" description="Polar residues" evidence="4">
    <location>
        <begin position="1170"/>
        <end position="1180"/>
    </location>
</feature>
<feature type="region of interest" description="Disordered" evidence="4">
    <location>
        <begin position="1441"/>
        <end position="1485"/>
    </location>
</feature>
<dbReference type="GO" id="GO:0015630">
    <property type="term" value="C:microtubule cytoskeleton"/>
    <property type="evidence" value="ECO:0007669"/>
    <property type="project" value="TreeGrafter"/>
</dbReference>
<feature type="compositionally biased region" description="Basic and acidic residues" evidence="4">
    <location>
        <begin position="126"/>
        <end position="151"/>
    </location>
</feature>
<keyword evidence="3" id="KW-0175">Coiled coil</keyword>
<feature type="compositionally biased region" description="Acidic residues" evidence="4">
    <location>
        <begin position="152"/>
        <end position="191"/>
    </location>
</feature>
<dbReference type="GO" id="GO:0008104">
    <property type="term" value="P:intracellular protein localization"/>
    <property type="evidence" value="ECO:0007669"/>
    <property type="project" value="TreeGrafter"/>
</dbReference>
<dbReference type="GO" id="GO:0030950">
    <property type="term" value="P:establishment or maintenance of actin cytoskeleton polarity"/>
    <property type="evidence" value="ECO:0007669"/>
    <property type="project" value="TreeGrafter"/>
</dbReference>
<dbReference type="InterPro" id="IPR000159">
    <property type="entry name" value="RA_dom"/>
</dbReference>
<feature type="compositionally biased region" description="Acidic residues" evidence="4">
    <location>
        <begin position="313"/>
        <end position="381"/>
    </location>
</feature>
<sequence>MEPSITPLRSGNNHSMHNNLNSHHLNGSRGGQYHQDDAIVPASDDEHQDESTDEDEEEYNSYLHEQEQKQHIQDITHEDEYLHRQQQQHLHAYKSQAMNIQQLLRQDQLQQGHDENGDMDLDSEDEFGHHDDHDLDHNQYDHDHDQEHQDTLLDDEDDDSFDDERDPEDALDDMMDEDEEEDDEGSETISLTEDDIDFNLVYAFHTFVATQEGQASVVRNDSLMLLEDTNVYWWLVRVLKTGVIGYIPAENIETPFERLARLNTYRNVSLSAPTAEWGTFDEHVQPLDPAVLAQRSMNRRSVIFTAQNEYLEASETEWTDEEDENGDWYEDGEEDDEEDDDEDEDHEDDEDFEEELEELQADDDPLDDEDEYDGEDMEDLQQIEPTTSNIQEPPKTSLQLEAERVQREILNDQIALKAHATQDHAGHQPYQPEQDEGPEDEKDEEVEVTNRYRKPLLDEVDLMFSNTEPRVISLTPPIARDDNLTSRVQSPSGKPKALRRASEEQPSSIVRRLSGSSPQPSHTQTSSPVPTSTKSSDTRSPSFESEEGDREKTKKKQEERTTAKLNAILGKNNTPAPAPRLTKEEYEVGLPPEAPIVKKPGKFKSLFSVGKSSKEKERKEKERLEKERLKNLAKNTQATNSINTNNGLFRTRSNSNASVGTQVSANNTTSIVTPLSPTSPLDNKEPHQQEILALRVYPGNVDFGASMYKTVVVTPTTMASDVAHQAVIKFRLAPDGTASTGDFFLTVRGVDGDETVLQPTDKPMTIYQSLTAHLTTPLPLNHRLSISSVSSMMSATSTSSYNSNSQTLRRTGSNRGEQQQRSIRFLLNKKIRRASSISLSSLPTTPTTPTTPQEDFFWVKVVCQAQDLPQSMLLLDGMGTALEKSNPRVLGQSLATKVEHWIPMHATSNAGDVIFRTLERVGIRSGVVDGVPEHVLTAKRATVPNGLVIEYHLALKLNGTSSHKNKQGDEIPLAPQAPLIKCFEDHQLIPVRRSPKADVASMPLHPDHAFFLRKAPKSLQAEMKFVQEQLMMHQQRSAPRKVPAPLQASRSGDSDNSAQPSPTGLTSPQSESAQGRSDASSPPPQNRSINQAFVGGNRMVGGAASPIRIPRRTDSVILSPTSPIRGNSFDSGRPSPTLSTQSLMTTQTIPHPQMSRTPTPDHAGMGSRARSPSVQGNSPGSLRGLQAPSPAPSNLSSNMGANGADQEGSRSSSPERSSRIERPDRQRATSPSLTHGPSPLSMSAIMNDGPTSPSPLSASTERPGFFSKNSFSAGESPSFHQHKNSARFNVKKNAGQGVDIVLNKGVIRSLRTQSLSSSLSSGYYRYTFLPLEGEEEIDVSEIMEDILGGDESDSDIDQEEQQDQGLAGMSRRERAAAAVARASKLVAASKERRRASASSQSNVSTSLATKSSKWADRDRLEFLASSPRGGDTLMKLERALTGDETTASSARVSIGLNGRNLPSPMSMNSVSATPSPSQRRSSDAEILSAVAGSRNQSLMPTVVEGKTSLHGDHPPSLLARRLQTPSPSGRLPISIQTAVAPSSGPSSATVTRSSSGSPSYAMSRTRSASASVAEISRLETRLGLSRGGPSSPSRATPTSPTAVNTVANDPWLLSSDYNTGMQDLLTLVRGGRSSSVSHIHSSLSLSSTHNSRGLVIGKDGKIVPPAHQSTLSSPSSLSSLNSNISRNDGKVHQLSNNTKDTQSDERSFNTSNGRSPNEHYDDNNNNHQLRNEPPSPSASSSPTSLNTFNSSRAGSSAEKEQEISSSSRIWTRTDLRLTDVRRECHPEVFECWRDVDADLEKVERDLNSLLATVKATTF</sequence>
<feature type="region of interest" description="Disordered" evidence="4">
    <location>
        <begin position="313"/>
        <end position="582"/>
    </location>
</feature>
<feature type="region of interest" description="Disordered" evidence="4">
    <location>
        <begin position="1103"/>
        <end position="1283"/>
    </location>
</feature>
<feature type="compositionally biased region" description="Low complexity" evidence="4">
    <location>
        <begin position="1581"/>
        <end position="1602"/>
    </location>
</feature>
<feature type="compositionally biased region" description="Low complexity" evidence="4">
    <location>
        <begin position="1542"/>
        <end position="1559"/>
    </location>
</feature>
<feature type="compositionally biased region" description="Polar residues" evidence="4">
    <location>
        <begin position="1116"/>
        <end position="1130"/>
    </location>
</feature>
<dbReference type="Pfam" id="PF00788">
    <property type="entry name" value="RA"/>
    <property type="match status" value="1"/>
</dbReference>
<feature type="compositionally biased region" description="Basic and acidic residues" evidence="4">
    <location>
        <begin position="401"/>
        <end position="410"/>
    </location>
</feature>
<feature type="compositionally biased region" description="Low complexity" evidence="4">
    <location>
        <begin position="795"/>
        <end position="805"/>
    </location>
</feature>
<feature type="compositionally biased region" description="Low complexity" evidence="4">
    <location>
        <begin position="514"/>
        <end position="535"/>
    </location>
</feature>
<feature type="compositionally biased region" description="Polar residues" evidence="4">
    <location>
        <begin position="1048"/>
        <end position="1091"/>
    </location>
</feature>
<dbReference type="SUPFAM" id="SSF50044">
    <property type="entry name" value="SH3-domain"/>
    <property type="match status" value="1"/>
</dbReference>
<gene>
    <name evidence="6" type="ORF">BG006_005851</name>
</gene>
<evidence type="ECO:0000256" key="3">
    <source>
        <dbReference type="SAM" id="Coils"/>
    </source>
</evidence>
<feature type="region of interest" description="Disordered" evidence="4">
    <location>
        <begin position="1"/>
        <end position="90"/>
    </location>
</feature>
<feature type="compositionally biased region" description="Polar residues" evidence="4">
    <location>
        <begin position="1560"/>
        <end position="1570"/>
    </location>
</feature>
<feature type="region of interest" description="Disordered" evidence="4">
    <location>
        <begin position="1032"/>
        <end position="1091"/>
    </location>
</feature>
<dbReference type="InterPro" id="IPR029071">
    <property type="entry name" value="Ubiquitin-like_domsf"/>
</dbReference>
<proteinExistence type="predicted"/>
<keyword evidence="1 2" id="KW-0728">SH3 domain</keyword>
<name>A0A9P5SNW4_9FUNG</name>
<evidence type="ECO:0000313" key="6">
    <source>
        <dbReference type="EMBL" id="KAF9331276.1"/>
    </source>
</evidence>
<feature type="compositionally biased region" description="Basic and acidic residues" evidence="4">
    <location>
        <begin position="549"/>
        <end position="562"/>
    </location>
</feature>
<feature type="compositionally biased region" description="Polar residues" evidence="4">
    <location>
        <begin position="383"/>
        <end position="399"/>
    </location>
</feature>
<comment type="caution">
    <text evidence="6">The sequence shown here is derived from an EMBL/GenBank/DDBJ whole genome shotgun (WGS) entry which is preliminary data.</text>
</comment>
<feature type="region of interest" description="Disordered" evidence="4">
    <location>
        <begin position="1656"/>
        <end position="1767"/>
    </location>
</feature>
<dbReference type="InterPro" id="IPR053039">
    <property type="entry name" value="Polarity_Bud-Selection_Reg"/>
</dbReference>